<protein>
    <submittedName>
        <fullName evidence="9">2,5-diketo-D-gluconate reductase A</fullName>
    </submittedName>
</protein>
<dbReference type="InterPro" id="IPR023210">
    <property type="entry name" value="NADP_OxRdtase_dom"/>
</dbReference>
<dbReference type="OrthoDB" id="9804790at2"/>
<keyword evidence="2" id="KW-0521">NADP</keyword>
<dbReference type="PROSITE" id="PS00063">
    <property type="entry name" value="ALDOKETO_REDUCTASE_3"/>
    <property type="match status" value="1"/>
</dbReference>
<evidence type="ECO:0000256" key="7">
    <source>
        <dbReference type="PIRSR" id="PIRSR000097-3"/>
    </source>
</evidence>
<organism evidence="9 10">
    <name type="scientific">Celerinatantimonas diazotrophica</name>
    <dbReference type="NCBI Taxonomy" id="412034"/>
    <lineage>
        <taxon>Bacteria</taxon>
        <taxon>Pseudomonadati</taxon>
        <taxon>Pseudomonadota</taxon>
        <taxon>Gammaproteobacteria</taxon>
        <taxon>Celerinatantimonadaceae</taxon>
        <taxon>Celerinatantimonas</taxon>
    </lineage>
</organism>
<dbReference type="FunFam" id="3.20.20.100:FF:000002">
    <property type="entry name" value="2,5-diketo-D-gluconic acid reductase A"/>
    <property type="match status" value="1"/>
</dbReference>
<evidence type="ECO:0000256" key="1">
    <source>
        <dbReference type="ARBA" id="ARBA00007905"/>
    </source>
</evidence>
<dbReference type="Gene3D" id="3.20.20.100">
    <property type="entry name" value="NADP-dependent oxidoreductase domain"/>
    <property type="match status" value="1"/>
</dbReference>
<evidence type="ECO:0000256" key="5">
    <source>
        <dbReference type="PIRSR" id="PIRSR000097-1"/>
    </source>
</evidence>
<keyword evidence="10" id="KW-1185">Reference proteome</keyword>
<sequence length="276" mass="30580">MPTQQSFIPLSDGNTIPQIGLGVWQASQEQAANAVYVAIESGYRHIDTASVYKNEEGVGQGIKQAGISREELFVTTKIWNTDQGFDKATAALDASLERLQLSYVDLLLIHWPFPKMDLYLETWKALIAAQAQGKVRSIGVSNFNLEHLQRLIDETGVTPVLNQVELHPFWQQNALQQTHKTLGIETEAWSPLGQGKALNHPTLNAIAEKHGKSSAQVIIRWHVQQGRIVIPKSVTPSRIQENFNVFDFALDADDLVNIAAIDNGGRLGPDPLEFPE</sequence>
<comment type="caution">
    <text evidence="9">The sequence shown here is derived from an EMBL/GenBank/DDBJ whole genome shotgun (WGS) entry which is preliminary data.</text>
</comment>
<evidence type="ECO:0000313" key="9">
    <source>
        <dbReference type="EMBL" id="TCK47061.1"/>
    </source>
</evidence>
<dbReference type="InterPro" id="IPR018170">
    <property type="entry name" value="Aldo/ket_reductase_CS"/>
</dbReference>
<dbReference type="AlphaFoldDB" id="A0A4V2PNG9"/>
<proteinExistence type="inferred from homology"/>
<dbReference type="InterPro" id="IPR036812">
    <property type="entry name" value="NAD(P)_OxRdtase_dom_sf"/>
</dbReference>
<keyword evidence="3" id="KW-0560">Oxidoreductase</keyword>
<dbReference type="PANTHER" id="PTHR43827:SF3">
    <property type="entry name" value="NADP-DEPENDENT OXIDOREDUCTASE DOMAIN-CONTAINING PROTEIN"/>
    <property type="match status" value="1"/>
</dbReference>
<name>A0A4V2PNG9_9GAMM</name>
<evidence type="ECO:0000256" key="3">
    <source>
        <dbReference type="ARBA" id="ARBA00023002"/>
    </source>
</evidence>
<feature type="active site" description="Proton donor" evidence="5">
    <location>
        <position position="52"/>
    </location>
</feature>
<reference evidence="9 10" key="1">
    <citation type="submission" date="2019-03" db="EMBL/GenBank/DDBJ databases">
        <title>Genomic Encyclopedia of Type Strains, Phase IV (KMG-IV): sequencing the most valuable type-strain genomes for metagenomic binning, comparative biology and taxonomic classification.</title>
        <authorList>
            <person name="Goeker M."/>
        </authorList>
    </citation>
    <scope>NUCLEOTIDE SEQUENCE [LARGE SCALE GENOMIC DNA]</scope>
    <source>
        <strain evidence="9 10">DSM 18577</strain>
    </source>
</reference>
<dbReference type="SUPFAM" id="SSF51430">
    <property type="entry name" value="NAD(P)-linked oxidoreductase"/>
    <property type="match status" value="1"/>
</dbReference>
<accession>A0A4V2PNG9</accession>
<evidence type="ECO:0000256" key="2">
    <source>
        <dbReference type="ARBA" id="ARBA00022857"/>
    </source>
</evidence>
<dbReference type="PANTHER" id="PTHR43827">
    <property type="entry name" value="2,5-DIKETO-D-GLUCONIC ACID REDUCTASE"/>
    <property type="match status" value="1"/>
</dbReference>
<evidence type="ECO:0000256" key="6">
    <source>
        <dbReference type="PIRSR" id="PIRSR000097-2"/>
    </source>
</evidence>
<dbReference type="Proteomes" id="UP000295565">
    <property type="component" value="Unassembled WGS sequence"/>
</dbReference>
<gene>
    <name evidence="9" type="ORF">EV690_2754</name>
</gene>
<evidence type="ECO:0000313" key="10">
    <source>
        <dbReference type="Proteomes" id="UP000295565"/>
    </source>
</evidence>
<evidence type="ECO:0000259" key="8">
    <source>
        <dbReference type="Pfam" id="PF00248"/>
    </source>
</evidence>
<comment type="similarity">
    <text evidence="1">Belongs to the aldo/keto reductase family.</text>
</comment>
<dbReference type="InterPro" id="IPR020471">
    <property type="entry name" value="AKR"/>
</dbReference>
<dbReference type="RefSeq" id="WP_131913530.1">
    <property type="nucleotide sequence ID" value="NZ_OU594967.1"/>
</dbReference>
<dbReference type="PRINTS" id="PR00069">
    <property type="entry name" value="ALDKETRDTASE"/>
</dbReference>
<dbReference type="PIRSF" id="PIRSF000097">
    <property type="entry name" value="AKR"/>
    <property type="match status" value="1"/>
</dbReference>
<dbReference type="GO" id="GO:0016616">
    <property type="term" value="F:oxidoreductase activity, acting on the CH-OH group of donors, NAD or NADP as acceptor"/>
    <property type="evidence" value="ECO:0007669"/>
    <property type="project" value="UniProtKB-ARBA"/>
</dbReference>
<dbReference type="PROSITE" id="PS00062">
    <property type="entry name" value="ALDOKETO_REDUCTASE_2"/>
    <property type="match status" value="1"/>
</dbReference>
<dbReference type="Pfam" id="PF00248">
    <property type="entry name" value="Aldo_ket_red"/>
    <property type="match status" value="1"/>
</dbReference>
<dbReference type="EMBL" id="SMGD01000015">
    <property type="protein sequence ID" value="TCK47061.1"/>
    <property type="molecule type" value="Genomic_DNA"/>
</dbReference>
<evidence type="ECO:0000256" key="4">
    <source>
        <dbReference type="ARBA" id="ARBA00049445"/>
    </source>
</evidence>
<feature type="binding site" evidence="6">
    <location>
        <position position="110"/>
    </location>
    <ligand>
        <name>substrate</name>
    </ligand>
</feature>
<feature type="domain" description="NADP-dependent oxidoreductase" evidence="8">
    <location>
        <begin position="19"/>
        <end position="262"/>
    </location>
</feature>
<feature type="site" description="Lowers pKa of active site Tyr" evidence="7">
    <location>
        <position position="77"/>
    </location>
</feature>
<dbReference type="PROSITE" id="PS00798">
    <property type="entry name" value="ALDOKETO_REDUCTASE_1"/>
    <property type="match status" value="1"/>
</dbReference>
<comment type="catalytic activity">
    <reaction evidence="4">
        <text>hydroxyacetone + NADP(+) = methylglyoxal + NADPH + H(+)</text>
        <dbReference type="Rhea" id="RHEA:27986"/>
        <dbReference type="ChEBI" id="CHEBI:15378"/>
        <dbReference type="ChEBI" id="CHEBI:17158"/>
        <dbReference type="ChEBI" id="CHEBI:27957"/>
        <dbReference type="ChEBI" id="CHEBI:57783"/>
        <dbReference type="ChEBI" id="CHEBI:58349"/>
    </reaction>
</comment>